<feature type="transmembrane region" description="Helical" evidence="8">
    <location>
        <begin position="39"/>
        <end position="62"/>
    </location>
</feature>
<feature type="region of interest" description="Disordered" evidence="9">
    <location>
        <begin position="1"/>
        <end position="22"/>
    </location>
</feature>
<feature type="domain" description="POTRA" evidence="10">
    <location>
        <begin position="67"/>
        <end position="135"/>
    </location>
</feature>
<evidence type="ECO:0000256" key="7">
    <source>
        <dbReference type="ARBA" id="ARBA00023306"/>
    </source>
</evidence>
<dbReference type="InterPro" id="IPR005548">
    <property type="entry name" value="Cell_div_FtsQ/DivIB_C"/>
</dbReference>
<dbReference type="GO" id="GO:0090529">
    <property type="term" value="P:cell septum assembly"/>
    <property type="evidence" value="ECO:0007669"/>
    <property type="project" value="InterPro"/>
</dbReference>
<dbReference type="InterPro" id="IPR013685">
    <property type="entry name" value="POTRA_FtsQ_type"/>
</dbReference>
<dbReference type="EMBL" id="CP060713">
    <property type="protein sequence ID" value="QNN53088.1"/>
    <property type="molecule type" value="Genomic_DNA"/>
</dbReference>
<dbReference type="InterPro" id="IPR050487">
    <property type="entry name" value="FtsQ_DivIB"/>
</dbReference>
<evidence type="ECO:0000256" key="6">
    <source>
        <dbReference type="ARBA" id="ARBA00023136"/>
    </source>
</evidence>
<dbReference type="Proteomes" id="UP000515947">
    <property type="component" value="Chromosome"/>
</dbReference>
<gene>
    <name evidence="8" type="primary">ftsQ</name>
    <name evidence="11" type="ORF">H9L09_00865</name>
</gene>
<keyword evidence="6 8" id="KW-0472">Membrane</keyword>
<dbReference type="PROSITE" id="PS51779">
    <property type="entry name" value="POTRA"/>
    <property type="match status" value="1"/>
</dbReference>
<evidence type="ECO:0000313" key="12">
    <source>
        <dbReference type="Proteomes" id="UP000515947"/>
    </source>
</evidence>
<keyword evidence="2 8" id="KW-1003">Cell membrane</keyword>
<evidence type="ECO:0000256" key="1">
    <source>
        <dbReference type="ARBA" id="ARBA00004370"/>
    </source>
</evidence>
<dbReference type="GO" id="GO:0032153">
    <property type="term" value="C:cell division site"/>
    <property type="evidence" value="ECO:0007669"/>
    <property type="project" value="UniProtKB-UniRule"/>
</dbReference>
<accession>A0A7G9RBW3</accession>
<evidence type="ECO:0000256" key="2">
    <source>
        <dbReference type="ARBA" id="ARBA00022475"/>
    </source>
</evidence>
<dbReference type="GO" id="GO:0005886">
    <property type="term" value="C:plasma membrane"/>
    <property type="evidence" value="ECO:0007669"/>
    <property type="project" value="UniProtKB-SubCell"/>
</dbReference>
<evidence type="ECO:0000256" key="4">
    <source>
        <dbReference type="ARBA" id="ARBA00022692"/>
    </source>
</evidence>
<comment type="subcellular location">
    <subcellularLocation>
        <location evidence="8">Cell membrane</location>
        <topology evidence="8">Single-pass type II membrane protein</topology>
    </subcellularLocation>
    <subcellularLocation>
        <location evidence="1">Membrane</location>
    </subcellularLocation>
    <text evidence="8">Localizes to the division septum.</text>
</comment>
<dbReference type="InterPro" id="IPR026579">
    <property type="entry name" value="FtsQ"/>
</dbReference>
<dbReference type="PANTHER" id="PTHR37820:SF1">
    <property type="entry name" value="CELL DIVISION PROTEIN FTSQ"/>
    <property type="match status" value="1"/>
</dbReference>
<dbReference type="Gene3D" id="3.10.20.310">
    <property type="entry name" value="membrane protein fhac"/>
    <property type="match status" value="1"/>
</dbReference>
<sequence length="258" mass="27675">MRSRTETPSPAPGAADPDARSLQQARRRFARRQWARRWLAWRVVVAVLAVLVLVGGATWLVFFSATLSVSGVQVEGTAVLDSREVQRVAAVPTGSPLATVDLAAVADRVEELAPVSSVDVSRAWPDQVRIDVTERQAVAVVERDGVLHGVDEEGVLFRRYPSRPPSLPLVRSGPDTPPAAVAEAATVVDALPGPLAARVDFVSVRTVDTISLQLRDGTTVVWGSAEDSADKARVLEVLLKQKASQYDVSVPGQPVIRP</sequence>
<evidence type="ECO:0000256" key="3">
    <source>
        <dbReference type="ARBA" id="ARBA00022618"/>
    </source>
</evidence>
<keyword evidence="4 8" id="KW-0812">Transmembrane</keyword>
<comment type="similarity">
    <text evidence="8">Belongs to the FtsQ/DivIB family. FtsQ subfamily.</text>
</comment>
<keyword evidence="5 8" id="KW-1133">Transmembrane helix</keyword>
<proteinExistence type="inferred from homology"/>
<dbReference type="AlphaFoldDB" id="A0A7G9RBW3"/>
<feature type="compositionally biased region" description="Low complexity" evidence="9">
    <location>
        <begin position="12"/>
        <end position="22"/>
    </location>
</feature>
<evidence type="ECO:0000256" key="5">
    <source>
        <dbReference type="ARBA" id="ARBA00022989"/>
    </source>
</evidence>
<dbReference type="GO" id="GO:0043093">
    <property type="term" value="P:FtsZ-dependent cytokinesis"/>
    <property type="evidence" value="ECO:0007669"/>
    <property type="project" value="UniProtKB-UniRule"/>
</dbReference>
<dbReference type="PANTHER" id="PTHR37820">
    <property type="entry name" value="CELL DIVISION PROTEIN DIVIB"/>
    <property type="match status" value="1"/>
</dbReference>
<dbReference type="RefSeq" id="WP_187578930.1">
    <property type="nucleotide sequence ID" value="NZ_CP060713.1"/>
</dbReference>
<evidence type="ECO:0000256" key="8">
    <source>
        <dbReference type="HAMAP-Rule" id="MF_00911"/>
    </source>
</evidence>
<keyword evidence="12" id="KW-1185">Reference proteome</keyword>
<reference evidence="11 12" key="1">
    <citation type="submission" date="2020-08" db="EMBL/GenBank/DDBJ databases">
        <title>Genome sequence of Nocardioides mesophilus KACC 16243T.</title>
        <authorList>
            <person name="Hyun D.-W."/>
            <person name="Bae J.-W."/>
        </authorList>
    </citation>
    <scope>NUCLEOTIDE SEQUENCE [LARGE SCALE GENOMIC DNA]</scope>
    <source>
        <strain evidence="11 12">KACC 16243</strain>
    </source>
</reference>
<protein>
    <recommendedName>
        <fullName evidence="8">Cell division protein FtsQ</fullName>
    </recommendedName>
</protein>
<keyword evidence="7 8" id="KW-0131">Cell cycle</keyword>
<comment type="function">
    <text evidence="8">Essential cell division protein.</text>
</comment>
<evidence type="ECO:0000313" key="11">
    <source>
        <dbReference type="EMBL" id="QNN53088.1"/>
    </source>
</evidence>
<dbReference type="InterPro" id="IPR034746">
    <property type="entry name" value="POTRA"/>
</dbReference>
<name>A0A7G9RBW3_9ACTN</name>
<evidence type="ECO:0000259" key="10">
    <source>
        <dbReference type="PROSITE" id="PS51779"/>
    </source>
</evidence>
<evidence type="ECO:0000256" key="9">
    <source>
        <dbReference type="SAM" id="MobiDB-lite"/>
    </source>
</evidence>
<keyword evidence="3 8" id="KW-0132">Cell division</keyword>
<dbReference type="HAMAP" id="MF_00911">
    <property type="entry name" value="FtsQ_subfam"/>
    <property type="match status" value="1"/>
</dbReference>
<organism evidence="11 12">
    <name type="scientific">Nocardioides mesophilus</name>
    <dbReference type="NCBI Taxonomy" id="433659"/>
    <lineage>
        <taxon>Bacteria</taxon>
        <taxon>Bacillati</taxon>
        <taxon>Actinomycetota</taxon>
        <taxon>Actinomycetes</taxon>
        <taxon>Propionibacteriales</taxon>
        <taxon>Nocardioidaceae</taxon>
        <taxon>Nocardioides</taxon>
    </lineage>
</organism>
<dbReference type="Pfam" id="PF03799">
    <property type="entry name" value="FtsQ_DivIB_C"/>
    <property type="match status" value="1"/>
</dbReference>
<dbReference type="KEGG" id="nmes:H9L09_00865"/>
<dbReference type="Pfam" id="PF08478">
    <property type="entry name" value="POTRA_1"/>
    <property type="match status" value="1"/>
</dbReference>